<dbReference type="EMBL" id="BMLS01000003">
    <property type="protein sequence ID" value="GGO70823.1"/>
    <property type="molecule type" value="Genomic_DNA"/>
</dbReference>
<comment type="caution">
    <text evidence="1">The sequence shown here is derived from an EMBL/GenBank/DDBJ whole genome shotgun (WGS) entry which is preliminary data.</text>
</comment>
<evidence type="ECO:0008006" key="3">
    <source>
        <dbReference type="Google" id="ProtNLM"/>
    </source>
</evidence>
<evidence type="ECO:0000313" key="2">
    <source>
        <dbReference type="Proteomes" id="UP000606935"/>
    </source>
</evidence>
<keyword evidence="2" id="KW-1185">Reference proteome</keyword>
<sequence>MLRALLTSALLAGLVLLSGCSEGKKSDGVGRYGMLAQGTPEYAAIEFFDHLYHDGNIQETLKLSSPKMARLLKNYKTSRNFQRHVMNLTYQEVEMMVDSGNNKMRSEYSDKASVVIFFTGTDHGEKKEDLRTVNLLKISGDWRVDEIEVDKFM</sequence>
<reference evidence="1" key="1">
    <citation type="journal article" date="2014" name="Int. J. Syst. Evol. Microbiol.">
        <title>Complete genome sequence of Corynebacterium casei LMG S-19264T (=DSM 44701T), isolated from a smear-ripened cheese.</title>
        <authorList>
            <consortium name="US DOE Joint Genome Institute (JGI-PGF)"/>
            <person name="Walter F."/>
            <person name="Albersmeier A."/>
            <person name="Kalinowski J."/>
            <person name="Ruckert C."/>
        </authorList>
    </citation>
    <scope>NUCLEOTIDE SEQUENCE</scope>
    <source>
        <strain evidence="1">CGMCC 1.7086</strain>
    </source>
</reference>
<evidence type="ECO:0000313" key="1">
    <source>
        <dbReference type="EMBL" id="GGO70823.1"/>
    </source>
</evidence>
<dbReference type="Proteomes" id="UP000606935">
    <property type="component" value="Unassembled WGS sequence"/>
</dbReference>
<name>A0A917Z227_9ALTE</name>
<dbReference type="PROSITE" id="PS51257">
    <property type="entry name" value="PROKAR_LIPOPROTEIN"/>
    <property type="match status" value="1"/>
</dbReference>
<reference evidence="1" key="2">
    <citation type="submission" date="2020-09" db="EMBL/GenBank/DDBJ databases">
        <authorList>
            <person name="Sun Q."/>
            <person name="Zhou Y."/>
        </authorList>
    </citation>
    <scope>NUCLEOTIDE SEQUENCE</scope>
    <source>
        <strain evidence="1">CGMCC 1.7086</strain>
    </source>
</reference>
<dbReference type="RefSeq" id="WP_188695562.1">
    <property type="nucleotide sequence ID" value="NZ_BMLS01000003.1"/>
</dbReference>
<gene>
    <name evidence="1" type="ORF">GCM10010982_25250</name>
</gene>
<accession>A0A917Z227</accession>
<dbReference type="AlphaFoldDB" id="A0A917Z227"/>
<protein>
    <recommendedName>
        <fullName evidence="3">DUF4878 domain-containing protein</fullName>
    </recommendedName>
</protein>
<proteinExistence type="predicted"/>
<organism evidence="1 2">
    <name type="scientific">Bowmanella pacifica</name>
    <dbReference type="NCBI Taxonomy" id="502051"/>
    <lineage>
        <taxon>Bacteria</taxon>
        <taxon>Pseudomonadati</taxon>
        <taxon>Pseudomonadota</taxon>
        <taxon>Gammaproteobacteria</taxon>
        <taxon>Alteromonadales</taxon>
        <taxon>Alteromonadaceae</taxon>
        <taxon>Bowmanella</taxon>
    </lineage>
</organism>